<feature type="signal peptide" evidence="2">
    <location>
        <begin position="1"/>
        <end position="19"/>
    </location>
</feature>
<dbReference type="EMBL" id="JBHTIA010000007">
    <property type="protein sequence ID" value="MFD0765390.1"/>
    <property type="molecule type" value="Genomic_DNA"/>
</dbReference>
<protein>
    <recommendedName>
        <fullName evidence="5">DUF1571 domain-containing protein</fullName>
    </recommendedName>
</protein>
<keyword evidence="2" id="KW-0732">Signal</keyword>
<reference evidence="4" key="1">
    <citation type="journal article" date="2019" name="Int. J. Syst. Evol. Microbiol.">
        <title>The Global Catalogue of Microorganisms (GCM) 10K type strain sequencing project: providing services to taxonomists for standard genome sequencing and annotation.</title>
        <authorList>
            <consortium name="The Broad Institute Genomics Platform"/>
            <consortium name="The Broad Institute Genome Sequencing Center for Infectious Disease"/>
            <person name="Wu L."/>
            <person name="Ma J."/>
        </authorList>
    </citation>
    <scope>NUCLEOTIDE SEQUENCE [LARGE SCALE GENOMIC DNA]</scope>
    <source>
        <strain evidence="4">CCUG 60742</strain>
    </source>
</reference>
<comment type="caution">
    <text evidence="3">The sequence shown here is derived from an EMBL/GenBank/DDBJ whole genome shotgun (WGS) entry which is preliminary data.</text>
</comment>
<keyword evidence="4" id="KW-1185">Reference proteome</keyword>
<dbReference type="RefSeq" id="WP_377142483.1">
    <property type="nucleotide sequence ID" value="NZ_JBHTIA010000007.1"/>
</dbReference>
<feature type="chain" id="PRO_5045063966" description="DUF1571 domain-containing protein" evidence="2">
    <location>
        <begin position="20"/>
        <end position="306"/>
    </location>
</feature>
<accession>A0ABW2ZGP5</accession>
<gene>
    <name evidence="3" type="ORF">ACFQZI_11045</name>
</gene>
<evidence type="ECO:0000256" key="2">
    <source>
        <dbReference type="SAM" id="SignalP"/>
    </source>
</evidence>
<evidence type="ECO:0008006" key="5">
    <source>
        <dbReference type="Google" id="ProtNLM"/>
    </source>
</evidence>
<name>A0ABW2ZGP5_9SPHI</name>
<evidence type="ECO:0000313" key="4">
    <source>
        <dbReference type="Proteomes" id="UP001597073"/>
    </source>
</evidence>
<sequence length="306" mass="35522">MRGFFIALFLVCTFNASFAQHSDEAKNLKDLRIYQDSLKALGKKFINDPDDLERKNANYRFIRMLVASLKVPHSFNYPFDSVKAVSIINSPDNRFRIFSWHVMNQDGSYRFYGTIQMNTGNNLLMYPLEDYSPFLKNPEDSVVTTSKWYGAQYYKIIRVAAAKPYYVLLGWKGNTVKSTKKVIEVLSFDKEDKPTLGAAVFDGNNKNRKRVVFEYTRQASMLLRYVPDQNLIVFDHLSPPDQKMKDHPETYGPDLSYDGYKLKNGRWVYVENLDMRNIPQQADEGFVDPKIQATTDRRSLPVRPKN</sequence>
<proteinExistence type="predicted"/>
<organism evidence="3 4">
    <name type="scientific">Mucilaginibacter lutimaris</name>
    <dbReference type="NCBI Taxonomy" id="931629"/>
    <lineage>
        <taxon>Bacteria</taxon>
        <taxon>Pseudomonadati</taxon>
        <taxon>Bacteroidota</taxon>
        <taxon>Sphingobacteriia</taxon>
        <taxon>Sphingobacteriales</taxon>
        <taxon>Sphingobacteriaceae</taxon>
        <taxon>Mucilaginibacter</taxon>
    </lineage>
</organism>
<feature type="region of interest" description="Disordered" evidence="1">
    <location>
        <begin position="284"/>
        <end position="306"/>
    </location>
</feature>
<evidence type="ECO:0000256" key="1">
    <source>
        <dbReference type="SAM" id="MobiDB-lite"/>
    </source>
</evidence>
<evidence type="ECO:0000313" key="3">
    <source>
        <dbReference type="EMBL" id="MFD0765390.1"/>
    </source>
</evidence>
<dbReference type="Proteomes" id="UP001597073">
    <property type="component" value="Unassembled WGS sequence"/>
</dbReference>